<evidence type="ECO:0000313" key="4">
    <source>
        <dbReference type="Proteomes" id="UP001470230"/>
    </source>
</evidence>
<organism evidence="3 4">
    <name type="scientific">Tritrichomonas musculus</name>
    <dbReference type="NCBI Taxonomy" id="1915356"/>
    <lineage>
        <taxon>Eukaryota</taxon>
        <taxon>Metamonada</taxon>
        <taxon>Parabasalia</taxon>
        <taxon>Tritrichomonadida</taxon>
        <taxon>Tritrichomonadidae</taxon>
        <taxon>Tritrichomonas</taxon>
    </lineage>
</organism>
<dbReference type="EMBL" id="JAPFFF010000014">
    <property type="protein sequence ID" value="KAK8870780.1"/>
    <property type="molecule type" value="Genomic_DNA"/>
</dbReference>
<accession>A0ABR2IZS9</accession>
<keyword evidence="4" id="KW-1185">Reference proteome</keyword>
<name>A0ABR2IZS9_9EUKA</name>
<gene>
    <name evidence="3" type="ORF">M9Y10_008667</name>
</gene>
<evidence type="ECO:0000256" key="1">
    <source>
        <dbReference type="SAM" id="Coils"/>
    </source>
</evidence>
<sequence>MSEKSRLCSTIKDLKDEKRNLQSQINLLSKKSNDVYQELASESDYFYEMMNQLKEKFPVLTDLVLYALKMKKQYDDSTFVFANSIKTSSPKIYNMLIEKLGFPSTYKCDKYTPPINTGIAEYYLDDSRIPEIIQKWKKQNNLKSHDEIQACLSVDALFFTPDIHITYENEVSGMLLNKKDIQKLPLHVSEIFLQNPRLFESFLNFNKNKIIRCAFVFQIQPFRVDLPTFTCHIIPTTSGKSNDDIVKMLINIKNIANNHKIFIKTFAFDGDGAYNELHKQYYKSYFNYTLKNNYIKIVSKSKVYRVVCDMLHLLKRLRYRLLSCIIHPGFRKSKTKIDLDKIKKILNFLPSIVFNNDRITKMNDALPLLLFSPKCFLKLYEQSYSAAVAYWFPITCIILVMTNDKLSFFWQKYLLECAFWFMAFYQQCELKKGNTNFLKQKRYGDENDVRFYSEEQAIELINTLHCQIQMMLLFKQSFCFDRNSSMPLEHKFGQARVRCKDINTLSMFLKSINDIENYSLNENNIPIDILIHCRRNSFGVNVSDSFDEEIDEFSVDDYIPQTIALWFLKQAGFDVSVDPQPNDPTKWFYKLIKCILSNSDSDSTQNKKVKITKKQASSNSLLQKSRCNARSRFLIENQNSFIPTSTSKKRKKSKKKKEKKKIESPYQKFSDMFYEIIHHKPSFDDLQSIYLMIKFNDPDCQEIENLNDSNQLSDWLNLHFDEYETLIFTKINELK</sequence>
<comment type="caution">
    <text evidence="3">The sequence shown here is derived from an EMBL/GenBank/DDBJ whole genome shotgun (WGS) entry which is preliminary data.</text>
</comment>
<feature type="compositionally biased region" description="Basic residues" evidence="2">
    <location>
        <begin position="647"/>
        <end position="659"/>
    </location>
</feature>
<keyword evidence="1" id="KW-0175">Coiled coil</keyword>
<feature type="coiled-coil region" evidence="1">
    <location>
        <begin position="4"/>
        <end position="31"/>
    </location>
</feature>
<feature type="region of interest" description="Disordered" evidence="2">
    <location>
        <begin position="644"/>
        <end position="663"/>
    </location>
</feature>
<dbReference type="Proteomes" id="UP001470230">
    <property type="component" value="Unassembled WGS sequence"/>
</dbReference>
<evidence type="ECO:0000256" key="2">
    <source>
        <dbReference type="SAM" id="MobiDB-lite"/>
    </source>
</evidence>
<proteinExistence type="predicted"/>
<protein>
    <submittedName>
        <fullName evidence="3">Uncharacterized protein</fullName>
    </submittedName>
</protein>
<evidence type="ECO:0000313" key="3">
    <source>
        <dbReference type="EMBL" id="KAK8870780.1"/>
    </source>
</evidence>
<reference evidence="3 4" key="1">
    <citation type="submission" date="2024-04" db="EMBL/GenBank/DDBJ databases">
        <title>Tritrichomonas musculus Genome.</title>
        <authorList>
            <person name="Alves-Ferreira E."/>
            <person name="Grigg M."/>
            <person name="Lorenzi H."/>
            <person name="Galac M."/>
        </authorList>
    </citation>
    <scope>NUCLEOTIDE SEQUENCE [LARGE SCALE GENOMIC DNA]</scope>
    <source>
        <strain evidence="3 4">EAF2021</strain>
    </source>
</reference>